<dbReference type="PANTHER" id="PTHR11373">
    <property type="entry name" value="DEOXYNUCLEOSIDE TRIPHOSPHATE TRIPHOSPHOHYDROLASE"/>
    <property type="match status" value="1"/>
</dbReference>
<dbReference type="Proteomes" id="UP001164746">
    <property type="component" value="Chromosome 8"/>
</dbReference>
<sequence>LVTLDYGMKDKNPIDNVMFYSKKTPNEADPISEDQKPSFIPGHFKEQQIRIYSKEKDAKFTEMVREASNSWFKKFLEIYSPDEKVKPTNK</sequence>
<organism evidence="1 2">
    <name type="scientific">Mya arenaria</name>
    <name type="common">Soft-shell clam</name>
    <dbReference type="NCBI Taxonomy" id="6604"/>
    <lineage>
        <taxon>Eukaryota</taxon>
        <taxon>Metazoa</taxon>
        <taxon>Spiralia</taxon>
        <taxon>Lophotrochozoa</taxon>
        <taxon>Mollusca</taxon>
        <taxon>Bivalvia</taxon>
        <taxon>Autobranchia</taxon>
        <taxon>Heteroconchia</taxon>
        <taxon>Euheterodonta</taxon>
        <taxon>Imparidentia</taxon>
        <taxon>Neoheterodontei</taxon>
        <taxon>Myida</taxon>
        <taxon>Myoidea</taxon>
        <taxon>Myidae</taxon>
        <taxon>Mya</taxon>
    </lineage>
</organism>
<proteinExistence type="predicted"/>
<evidence type="ECO:0000313" key="1">
    <source>
        <dbReference type="EMBL" id="WAR11694.1"/>
    </source>
</evidence>
<protein>
    <submittedName>
        <fullName evidence="1">SAMH1-like protein</fullName>
    </submittedName>
</protein>
<dbReference type="Gene3D" id="3.30.70.2760">
    <property type="match status" value="1"/>
</dbReference>
<feature type="non-terminal residue" evidence="1">
    <location>
        <position position="1"/>
    </location>
</feature>
<gene>
    <name evidence="1" type="ORF">MAR_025874</name>
</gene>
<name>A0ABY7ERY6_MYAAR</name>
<evidence type="ECO:0000313" key="2">
    <source>
        <dbReference type="Proteomes" id="UP001164746"/>
    </source>
</evidence>
<dbReference type="PANTHER" id="PTHR11373:SF4">
    <property type="entry name" value="DEOXYNUCLEOSIDE TRIPHOSPHATE TRIPHOSPHOHYDROLASE SAMHD1"/>
    <property type="match status" value="1"/>
</dbReference>
<reference evidence="1" key="1">
    <citation type="submission" date="2022-11" db="EMBL/GenBank/DDBJ databases">
        <title>Centuries of genome instability and evolution in soft-shell clam transmissible cancer (bioRxiv).</title>
        <authorList>
            <person name="Hart S.F.M."/>
            <person name="Yonemitsu M.A."/>
            <person name="Giersch R.M."/>
            <person name="Beal B.F."/>
            <person name="Arriagada G."/>
            <person name="Davis B.W."/>
            <person name="Ostrander E.A."/>
            <person name="Goff S.P."/>
            <person name="Metzger M.J."/>
        </authorList>
    </citation>
    <scope>NUCLEOTIDE SEQUENCE</scope>
    <source>
        <strain evidence="1">MELC-2E11</strain>
        <tissue evidence="1">Siphon/mantle</tissue>
    </source>
</reference>
<dbReference type="EMBL" id="CP111019">
    <property type="protein sequence ID" value="WAR11694.1"/>
    <property type="molecule type" value="Genomic_DNA"/>
</dbReference>
<keyword evidence="2" id="KW-1185">Reference proteome</keyword>
<dbReference type="InterPro" id="IPR050135">
    <property type="entry name" value="dGTPase-like"/>
</dbReference>
<accession>A0ABY7ERY6</accession>